<keyword evidence="2" id="KW-0862">Zinc</keyword>
<evidence type="ECO:0000256" key="1">
    <source>
        <dbReference type="ARBA" id="ARBA00022723"/>
    </source>
</evidence>
<keyword evidence="1" id="KW-0479">Metal-binding</keyword>
<sequence length="77" mass="8621">MNAAILVATLAGGKETRGVKRFVNETYISAMNQNWHLGCFLCAACGKPFPGGRFVEYHDKPYDLKCFWGLQLRKHGS</sequence>
<protein>
    <submittedName>
        <fullName evidence="6">LIM zinc-binding domain-containing protein</fullName>
    </submittedName>
</protein>
<evidence type="ECO:0000256" key="3">
    <source>
        <dbReference type="ARBA" id="ARBA00023038"/>
    </source>
</evidence>
<dbReference type="AlphaFoldDB" id="A0A1I7YS45"/>
<evidence type="ECO:0000259" key="4">
    <source>
        <dbReference type="SMART" id="SM00132"/>
    </source>
</evidence>
<dbReference type="GO" id="GO:0046872">
    <property type="term" value="F:metal ion binding"/>
    <property type="evidence" value="ECO:0007669"/>
    <property type="project" value="UniProtKB-KW"/>
</dbReference>
<dbReference type="WBParaSite" id="L893_g19275.t1">
    <property type="protein sequence ID" value="L893_g19275.t1"/>
    <property type="gene ID" value="L893_g19275"/>
</dbReference>
<keyword evidence="3" id="KW-0440">LIM domain</keyword>
<keyword evidence="5" id="KW-1185">Reference proteome</keyword>
<feature type="domain" description="LIM zinc-binding" evidence="4">
    <location>
        <begin position="20"/>
        <end position="66"/>
    </location>
</feature>
<dbReference type="Proteomes" id="UP000095287">
    <property type="component" value="Unplaced"/>
</dbReference>
<dbReference type="SMART" id="SM00132">
    <property type="entry name" value="LIM"/>
    <property type="match status" value="1"/>
</dbReference>
<dbReference type="InterPro" id="IPR001781">
    <property type="entry name" value="Znf_LIM"/>
</dbReference>
<proteinExistence type="predicted"/>
<reference evidence="6" key="1">
    <citation type="submission" date="2016-11" db="UniProtKB">
        <authorList>
            <consortium name="WormBaseParasite"/>
        </authorList>
    </citation>
    <scope>IDENTIFICATION</scope>
</reference>
<evidence type="ECO:0000313" key="5">
    <source>
        <dbReference type="Proteomes" id="UP000095287"/>
    </source>
</evidence>
<name>A0A1I7YS45_9BILA</name>
<dbReference type="Gene3D" id="2.10.110.10">
    <property type="entry name" value="Cysteine Rich Protein"/>
    <property type="match status" value="1"/>
</dbReference>
<dbReference type="SUPFAM" id="SSF57716">
    <property type="entry name" value="Glucocorticoid receptor-like (DNA-binding domain)"/>
    <property type="match status" value="1"/>
</dbReference>
<organism evidence="5 6">
    <name type="scientific">Steinernema glaseri</name>
    <dbReference type="NCBI Taxonomy" id="37863"/>
    <lineage>
        <taxon>Eukaryota</taxon>
        <taxon>Metazoa</taxon>
        <taxon>Ecdysozoa</taxon>
        <taxon>Nematoda</taxon>
        <taxon>Chromadorea</taxon>
        <taxon>Rhabditida</taxon>
        <taxon>Tylenchina</taxon>
        <taxon>Panagrolaimomorpha</taxon>
        <taxon>Strongyloidoidea</taxon>
        <taxon>Steinernematidae</taxon>
        <taxon>Steinernema</taxon>
    </lineage>
</organism>
<dbReference type="Pfam" id="PF00412">
    <property type="entry name" value="LIM"/>
    <property type="match status" value="1"/>
</dbReference>
<accession>A0A1I7YS45</accession>
<evidence type="ECO:0000313" key="6">
    <source>
        <dbReference type="WBParaSite" id="L893_g19275.t1"/>
    </source>
</evidence>
<evidence type="ECO:0000256" key="2">
    <source>
        <dbReference type="ARBA" id="ARBA00022833"/>
    </source>
</evidence>